<comment type="subcellular location">
    <subcellularLocation>
        <location evidence="1">Cell outer membrane</location>
    </subcellularLocation>
</comment>
<evidence type="ECO:0000256" key="6">
    <source>
        <dbReference type="ARBA" id="ARBA00023136"/>
    </source>
</evidence>
<feature type="signal peptide" evidence="9">
    <location>
        <begin position="1"/>
        <end position="18"/>
    </location>
</feature>
<protein>
    <submittedName>
        <fullName evidence="10">TolC family type I secretion outer membrane protein</fullName>
    </submittedName>
</protein>
<feature type="chain" id="PRO_5047097177" evidence="9">
    <location>
        <begin position="19"/>
        <end position="462"/>
    </location>
</feature>
<dbReference type="InterPro" id="IPR003423">
    <property type="entry name" value="OMP_efflux"/>
</dbReference>
<accession>A0ABT2EKY3</accession>
<dbReference type="InterPro" id="IPR028351">
    <property type="entry name" value="CyaE"/>
</dbReference>
<comment type="caution">
    <text evidence="10">The sequence shown here is derived from an EMBL/GenBank/DDBJ whole genome shotgun (WGS) entry which is preliminary data.</text>
</comment>
<name>A0ABT2EKY3_9BACT</name>
<evidence type="ECO:0000256" key="4">
    <source>
        <dbReference type="ARBA" id="ARBA00022452"/>
    </source>
</evidence>
<reference evidence="10 11" key="1">
    <citation type="submission" date="2022-08" db="EMBL/GenBank/DDBJ databases">
        <title>Bacterial and archaeal communities from various locations to study Microbial Dark Matter (Phase II).</title>
        <authorList>
            <person name="Stepanauskas R."/>
        </authorList>
    </citation>
    <scope>NUCLEOTIDE SEQUENCE [LARGE SCALE GENOMIC DNA]</scope>
    <source>
        <strain evidence="10 11">PD1</strain>
    </source>
</reference>
<keyword evidence="11" id="KW-1185">Reference proteome</keyword>
<evidence type="ECO:0000256" key="5">
    <source>
        <dbReference type="ARBA" id="ARBA00022692"/>
    </source>
</evidence>
<keyword evidence="3" id="KW-0813">Transport</keyword>
<keyword evidence="5" id="KW-0812">Transmembrane</keyword>
<evidence type="ECO:0000256" key="2">
    <source>
        <dbReference type="ARBA" id="ARBA00007613"/>
    </source>
</evidence>
<dbReference type="EMBL" id="JANUCP010000001">
    <property type="protein sequence ID" value="MCS3918146.1"/>
    <property type="molecule type" value="Genomic_DNA"/>
</dbReference>
<dbReference type="Gene3D" id="1.20.1600.10">
    <property type="entry name" value="Outer membrane efflux proteins (OEP)"/>
    <property type="match status" value="1"/>
</dbReference>
<dbReference type="InterPro" id="IPR051906">
    <property type="entry name" value="TolC-like"/>
</dbReference>
<gene>
    <name evidence="10" type="ORF">M2350_000543</name>
</gene>
<keyword evidence="4" id="KW-1134">Transmembrane beta strand</keyword>
<dbReference type="RefSeq" id="WP_259093618.1">
    <property type="nucleotide sequence ID" value="NZ_CP130454.1"/>
</dbReference>
<dbReference type="Proteomes" id="UP001204798">
    <property type="component" value="Unassembled WGS sequence"/>
</dbReference>
<dbReference type="Pfam" id="PF02321">
    <property type="entry name" value="OEP"/>
    <property type="match status" value="2"/>
</dbReference>
<dbReference type="SUPFAM" id="SSF56954">
    <property type="entry name" value="Outer membrane efflux proteins (OEP)"/>
    <property type="match status" value="1"/>
</dbReference>
<dbReference type="PIRSF" id="PIRSF001892">
    <property type="entry name" value="CyaE"/>
    <property type="match status" value="1"/>
</dbReference>
<evidence type="ECO:0000256" key="7">
    <source>
        <dbReference type="ARBA" id="ARBA00023237"/>
    </source>
</evidence>
<dbReference type="PANTHER" id="PTHR30026">
    <property type="entry name" value="OUTER MEMBRANE PROTEIN TOLC"/>
    <property type="match status" value="1"/>
</dbReference>
<organism evidence="10 11">
    <name type="scientific">Candidatus Fervidibacter sacchari</name>
    <dbReference type="NCBI Taxonomy" id="1448929"/>
    <lineage>
        <taxon>Bacteria</taxon>
        <taxon>Candidatus Fervidibacterota</taxon>
        <taxon>Candidatus Fervidibacter</taxon>
    </lineage>
</organism>
<evidence type="ECO:0000313" key="11">
    <source>
        <dbReference type="Proteomes" id="UP001204798"/>
    </source>
</evidence>
<evidence type="ECO:0000256" key="3">
    <source>
        <dbReference type="ARBA" id="ARBA00022448"/>
    </source>
</evidence>
<dbReference type="PANTHER" id="PTHR30026:SF20">
    <property type="entry name" value="OUTER MEMBRANE PROTEIN TOLC"/>
    <property type="match status" value="1"/>
</dbReference>
<evidence type="ECO:0000256" key="9">
    <source>
        <dbReference type="SAM" id="SignalP"/>
    </source>
</evidence>
<evidence type="ECO:0000313" key="10">
    <source>
        <dbReference type="EMBL" id="MCS3918146.1"/>
    </source>
</evidence>
<evidence type="ECO:0000256" key="8">
    <source>
        <dbReference type="SAM" id="Coils"/>
    </source>
</evidence>
<evidence type="ECO:0000256" key="1">
    <source>
        <dbReference type="ARBA" id="ARBA00004442"/>
    </source>
</evidence>
<keyword evidence="6" id="KW-0472">Membrane</keyword>
<keyword evidence="7" id="KW-0998">Cell outer membrane</keyword>
<comment type="similarity">
    <text evidence="2">Belongs to the outer membrane factor (OMF) (TC 1.B.17) family.</text>
</comment>
<proteinExistence type="inferred from homology"/>
<keyword evidence="8" id="KW-0175">Coiled coil</keyword>
<sequence>MRRAVLSFAAITIVASLAASQQRTLTLEECVRIAWGEQPQVAIAEKSWRLAEERLKSIRANLFPQISAGYQFRRYLSTRIGFQIGVGQVQVQEPVEFKETSLSVSQLIFDTFQTPLQIRQAKSQANASFHAYERNRADIALQVAQQYLEVLRARALVRLQERVLERARRLLEAAEAGYKAGTAAKLDVLRAQVQVRNAEVDLLAAKNQERIAMLALRNLMGVSDDFAFDITEPAEEPYEPPSLTECLAQALRQRPEVKEAEYQRESANIAKQLARINTLPIVNISGSYNRYPSTTRITDKEWALNLIVSYPIFDGGRVRAELEQAKLQVEQADLNMKRTLDNIRLQVQQSYSNWQNAKERLSAAQEAVKEASETARLTEEAYKAGAVSLIDVINAQVALAQAETQEIQARYDLLRAVYALRHAIGEINRYFAQTTNSKVRRKISGGASLLLSRKRQRMAIGE</sequence>
<feature type="coiled-coil region" evidence="8">
    <location>
        <begin position="322"/>
        <end position="381"/>
    </location>
</feature>
<keyword evidence="9" id="KW-0732">Signal</keyword>